<name>A0A4V3XI27_9APHY</name>
<feature type="region of interest" description="Disordered" evidence="1">
    <location>
        <begin position="496"/>
        <end position="543"/>
    </location>
</feature>
<proteinExistence type="predicted"/>
<evidence type="ECO:0000256" key="1">
    <source>
        <dbReference type="SAM" id="MobiDB-lite"/>
    </source>
</evidence>
<accession>A0A4V3XI27</accession>
<comment type="caution">
    <text evidence="3">The sequence shown here is derived from an EMBL/GenBank/DDBJ whole genome shotgun (WGS) entry which is preliminary data.</text>
</comment>
<dbReference type="FunFam" id="1.25.40.90:FF:000006">
    <property type="entry name" value="Clathrin interactor 1"/>
    <property type="match status" value="1"/>
</dbReference>
<dbReference type="PANTHER" id="PTHR12276">
    <property type="entry name" value="EPSIN/ENT-RELATED"/>
    <property type="match status" value="1"/>
</dbReference>
<dbReference type="GO" id="GO:0005768">
    <property type="term" value="C:endosome"/>
    <property type="evidence" value="ECO:0007669"/>
    <property type="project" value="TreeGrafter"/>
</dbReference>
<dbReference type="GO" id="GO:0030276">
    <property type="term" value="F:clathrin binding"/>
    <property type="evidence" value="ECO:0007669"/>
    <property type="project" value="TreeGrafter"/>
</dbReference>
<dbReference type="AlphaFoldDB" id="A0A4V3XI27"/>
<dbReference type="SMART" id="SM00273">
    <property type="entry name" value="ENTH"/>
    <property type="match status" value="1"/>
</dbReference>
<dbReference type="InterPro" id="IPR008942">
    <property type="entry name" value="ENTH_VHS"/>
</dbReference>
<feature type="compositionally biased region" description="Low complexity" evidence="1">
    <location>
        <begin position="522"/>
        <end position="535"/>
    </location>
</feature>
<dbReference type="GO" id="GO:0030125">
    <property type="term" value="C:clathrin vesicle coat"/>
    <property type="evidence" value="ECO:0007669"/>
    <property type="project" value="TreeGrafter"/>
</dbReference>
<dbReference type="GO" id="GO:0006897">
    <property type="term" value="P:endocytosis"/>
    <property type="evidence" value="ECO:0007669"/>
    <property type="project" value="TreeGrafter"/>
</dbReference>
<dbReference type="Gene3D" id="1.25.40.90">
    <property type="match status" value="1"/>
</dbReference>
<feature type="region of interest" description="Disordered" evidence="1">
    <location>
        <begin position="431"/>
        <end position="465"/>
    </location>
</feature>
<organism evidence="3 4">
    <name type="scientific">Antrodiella citrinella</name>
    <dbReference type="NCBI Taxonomy" id="2447956"/>
    <lineage>
        <taxon>Eukaryota</taxon>
        <taxon>Fungi</taxon>
        <taxon>Dikarya</taxon>
        <taxon>Basidiomycota</taxon>
        <taxon>Agaricomycotina</taxon>
        <taxon>Agaricomycetes</taxon>
        <taxon>Polyporales</taxon>
        <taxon>Steccherinaceae</taxon>
        <taxon>Antrodiella</taxon>
    </lineage>
</organism>
<feature type="region of interest" description="Disordered" evidence="1">
    <location>
        <begin position="161"/>
        <end position="183"/>
    </location>
</feature>
<reference evidence="3 4" key="1">
    <citation type="submission" date="2019-02" db="EMBL/GenBank/DDBJ databases">
        <title>Genome sequencing of the rare red list fungi Antrodiella citrinella (Flaviporus citrinellus).</title>
        <authorList>
            <person name="Buettner E."/>
            <person name="Kellner H."/>
        </authorList>
    </citation>
    <scope>NUCLEOTIDE SEQUENCE [LARGE SCALE GENOMIC DNA]</scope>
    <source>
        <strain evidence="3 4">DSM 108506</strain>
    </source>
</reference>
<feature type="compositionally biased region" description="Polar residues" evidence="1">
    <location>
        <begin position="431"/>
        <end position="440"/>
    </location>
</feature>
<dbReference type="OrthoDB" id="4033880at2759"/>
<dbReference type="PROSITE" id="PS50942">
    <property type="entry name" value="ENTH"/>
    <property type="match status" value="1"/>
</dbReference>
<dbReference type="CDD" id="cd16992">
    <property type="entry name" value="ENTH_Ent3"/>
    <property type="match status" value="1"/>
</dbReference>
<keyword evidence="4" id="KW-1185">Reference proteome</keyword>
<evidence type="ECO:0000313" key="3">
    <source>
        <dbReference type="EMBL" id="THH27663.1"/>
    </source>
</evidence>
<feature type="compositionally biased region" description="Low complexity" evidence="1">
    <location>
        <begin position="254"/>
        <end position="286"/>
    </location>
</feature>
<evidence type="ECO:0000313" key="4">
    <source>
        <dbReference type="Proteomes" id="UP000308730"/>
    </source>
</evidence>
<dbReference type="Pfam" id="PF01417">
    <property type="entry name" value="ENTH"/>
    <property type="match status" value="1"/>
</dbReference>
<dbReference type="PANTHER" id="PTHR12276:SF45">
    <property type="entry name" value="CLATHRIN INTERACTOR 1"/>
    <property type="match status" value="1"/>
</dbReference>
<dbReference type="InterPro" id="IPR013809">
    <property type="entry name" value="ENTH"/>
</dbReference>
<evidence type="ECO:0000259" key="2">
    <source>
        <dbReference type="PROSITE" id="PS50942"/>
    </source>
</evidence>
<sequence>MERLESLGNALSQITMYDIKSMYNQAKNVVLNVSEMEGKVRDATNDEPWGASSTLMQEIAQGTFNFQNFNEIMPCIYARFMEKEAKQWRQIYKALQLLEYLVKNGSERVVDDARSHIATIKMLRNFYYIDEKGKDQGLNVRNRSRELVELLGDVEKIRQERRKAKTNKHKYTGAGNDGGSSFSSGGGGRYGGFGSDSFYSGGAGGSAGGGSGSYSGRDGDYDSYGGGGSGGFRDSTSRKGYEEYEAGDDDVVASRRSNSISSPTSAGPRRSSTFPSSPSVPAAKAPEPAPVVDLLGMDDFSEPVAAPATNKALPSVATSFDNDDDFGGFQAATPAAPTVSASLFNVAPLAATPAQAFGSVPLAQPVKPMSPPLIPQQQRVQGNIFGALGGTSSPPPMGMGLAPTRSQSYMSPQTMQPQNNMFGAPVMAPTVTGQSRSTPGVGTPGVNAKPAAAGPKSGGGNFDDLWAMGLGGSGGSASKSSTSAAPAQNKSIKDLAQEKAQAGIWGAAQKPPMGAGFGSFGATTSNNAAPSSSSNGDIDDLLF</sequence>
<protein>
    <recommendedName>
        <fullName evidence="2">ENTH domain-containing protein</fullName>
    </recommendedName>
</protein>
<dbReference type="EMBL" id="SGPM01000235">
    <property type="protein sequence ID" value="THH27663.1"/>
    <property type="molecule type" value="Genomic_DNA"/>
</dbReference>
<feature type="domain" description="ENTH" evidence="2">
    <location>
        <begin position="28"/>
        <end position="161"/>
    </location>
</feature>
<dbReference type="GO" id="GO:0005543">
    <property type="term" value="F:phospholipid binding"/>
    <property type="evidence" value="ECO:0007669"/>
    <property type="project" value="TreeGrafter"/>
</dbReference>
<feature type="region of interest" description="Disordered" evidence="1">
    <location>
        <begin position="225"/>
        <end position="286"/>
    </location>
</feature>
<dbReference type="GO" id="GO:0006895">
    <property type="term" value="P:Golgi to endosome transport"/>
    <property type="evidence" value="ECO:0007669"/>
    <property type="project" value="TreeGrafter"/>
</dbReference>
<feature type="compositionally biased region" description="Basic residues" evidence="1">
    <location>
        <begin position="161"/>
        <end position="171"/>
    </location>
</feature>
<dbReference type="GO" id="GO:0005829">
    <property type="term" value="C:cytosol"/>
    <property type="evidence" value="ECO:0007669"/>
    <property type="project" value="GOC"/>
</dbReference>
<dbReference type="GO" id="GO:0005886">
    <property type="term" value="C:plasma membrane"/>
    <property type="evidence" value="ECO:0007669"/>
    <property type="project" value="TreeGrafter"/>
</dbReference>
<gene>
    <name evidence="3" type="ORF">EUX98_g6528</name>
</gene>
<dbReference type="SUPFAM" id="SSF48464">
    <property type="entry name" value="ENTH/VHS domain"/>
    <property type="match status" value="1"/>
</dbReference>
<dbReference type="Proteomes" id="UP000308730">
    <property type="component" value="Unassembled WGS sequence"/>
</dbReference>